<keyword evidence="2" id="KW-0378">Hydrolase</keyword>
<feature type="domain" description="Peptidase C45 hydrolase" evidence="1">
    <location>
        <begin position="104"/>
        <end position="308"/>
    </location>
</feature>
<keyword evidence="3" id="KW-1185">Reference proteome</keyword>
<reference evidence="2 3" key="1">
    <citation type="submission" date="2016-07" db="EMBL/GenBank/DDBJ databases">
        <title>Caryophanon latum genome sequencing.</title>
        <authorList>
            <person name="Verma A."/>
            <person name="Pal Y."/>
            <person name="Krishnamurthi S."/>
        </authorList>
    </citation>
    <scope>NUCLEOTIDE SEQUENCE [LARGE SCALE GENOMIC DNA]</scope>
    <source>
        <strain evidence="2 3">DSM 14151</strain>
    </source>
</reference>
<proteinExistence type="predicted"/>
<dbReference type="RefSeq" id="WP_066463705.1">
    <property type="nucleotide sequence ID" value="NZ_MATO01000031.1"/>
</dbReference>
<evidence type="ECO:0000259" key="1">
    <source>
        <dbReference type="Pfam" id="PF03417"/>
    </source>
</evidence>
<name>A0A1C0YV62_9BACL</name>
<dbReference type="OrthoDB" id="8617387at2"/>
<organism evidence="2 3">
    <name type="scientific">Caryophanon latum</name>
    <dbReference type="NCBI Taxonomy" id="33977"/>
    <lineage>
        <taxon>Bacteria</taxon>
        <taxon>Bacillati</taxon>
        <taxon>Bacillota</taxon>
        <taxon>Bacilli</taxon>
        <taxon>Bacillales</taxon>
        <taxon>Caryophanaceae</taxon>
        <taxon>Caryophanon</taxon>
    </lineage>
</organism>
<dbReference type="GO" id="GO:0016787">
    <property type="term" value="F:hydrolase activity"/>
    <property type="evidence" value="ECO:0007669"/>
    <property type="project" value="UniProtKB-KW"/>
</dbReference>
<evidence type="ECO:0000313" key="3">
    <source>
        <dbReference type="Proteomes" id="UP000093482"/>
    </source>
</evidence>
<comment type="caution">
    <text evidence="2">The sequence shown here is derived from an EMBL/GenBank/DDBJ whole genome shotgun (WGS) entry which is preliminary data.</text>
</comment>
<dbReference type="PANTHER" id="PTHR34180:SF1">
    <property type="entry name" value="BETA-ALANYL-DOPAMINE_CARCININE HYDROLASE"/>
    <property type="match status" value="1"/>
</dbReference>
<protein>
    <submittedName>
        <fullName evidence="2">Choloylglycine hydrolase</fullName>
    </submittedName>
</protein>
<accession>A0A1C0YV62</accession>
<dbReference type="NCBIfam" id="NF040521">
    <property type="entry name" value="C45_proenzyme"/>
    <property type="match status" value="1"/>
</dbReference>
<dbReference type="Pfam" id="PF03417">
    <property type="entry name" value="AAT"/>
    <property type="match status" value="1"/>
</dbReference>
<dbReference type="InterPro" id="IPR029055">
    <property type="entry name" value="Ntn_hydrolases_N"/>
</dbReference>
<dbReference type="InterPro" id="IPR005079">
    <property type="entry name" value="Peptidase_C45_hydrolase"/>
</dbReference>
<sequence>MKNVISNVVQFRGTHYDFGVYQGRMIANTPFMKNRELMAARMLKKFVVDVPYVQSLLVQFAPQLLDEIRGLQDALLLTEDEAYVQFAGYYANQRSGCSIMMTDRYMIRNYDNDPVTYDGRYVLFAPTDGGYATIGPTMQVTGRTDGMNEHGLSMGYNFVNSRSHGDGFVCNMIGRIVLQTCRTTNEAVALLTAIPHKHAFNYCVVDAHGDAIVVEASSRNVTTRQSLACTNHFEKLTDENRYRTEDSLRRTQLMNDAPHTQLADAYATLNDVARGVFATKYGAWDGTIHTAIYEPATKRVGISFGSDRPPIMLPFAQWLQGMPLHMTKLKGQLASTHGFANEAT</sequence>
<dbReference type="SUPFAM" id="SSF56235">
    <property type="entry name" value="N-terminal nucleophile aminohydrolases (Ntn hydrolases)"/>
    <property type="match status" value="1"/>
</dbReference>
<gene>
    <name evidence="2" type="ORF">A6K76_09890</name>
</gene>
<dbReference type="InterPro" id="IPR047801">
    <property type="entry name" value="Peptidase_C45"/>
</dbReference>
<dbReference type="EMBL" id="MATO01000031">
    <property type="protein sequence ID" value="OCS91045.1"/>
    <property type="molecule type" value="Genomic_DNA"/>
</dbReference>
<dbReference type="PANTHER" id="PTHR34180">
    <property type="entry name" value="PEPTIDASE C45"/>
    <property type="match status" value="1"/>
</dbReference>
<dbReference type="AlphaFoldDB" id="A0A1C0YV62"/>
<evidence type="ECO:0000313" key="2">
    <source>
        <dbReference type="EMBL" id="OCS91045.1"/>
    </source>
</evidence>
<dbReference type="InterPro" id="IPR047794">
    <property type="entry name" value="C45_proenzyme-like"/>
</dbReference>
<dbReference type="Proteomes" id="UP000093482">
    <property type="component" value="Unassembled WGS sequence"/>
</dbReference>
<dbReference type="Gene3D" id="3.60.60.10">
    <property type="entry name" value="Penicillin V Acylase, Chain A"/>
    <property type="match status" value="1"/>
</dbReference>